<gene>
    <name evidence="1" type="ORF">GOP47_0015269</name>
</gene>
<accession>A0A9D4UJC5</accession>
<organism evidence="1 2">
    <name type="scientific">Adiantum capillus-veneris</name>
    <name type="common">Maidenhair fern</name>
    <dbReference type="NCBI Taxonomy" id="13818"/>
    <lineage>
        <taxon>Eukaryota</taxon>
        <taxon>Viridiplantae</taxon>
        <taxon>Streptophyta</taxon>
        <taxon>Embryophyta</taxon>
        <taxon>Tracheophyta</taxon>
        <taxon>Polypodiopsida</taxon>
        <taxon>Polypodiidae</taxon>
        <taxon>Polypodiales</taxon>
        <taxon>Pteridineae</taxon>
        <taxon>Pteridaceae</taxon>
        <taxon>Vittarioideae</taxon>
        <taxon>Adiantum</taxon>
    </lineage>
</organism>
<dbReference type="EMBL" id="JABFUD020000015">
    <property type="protein sequence ID" value="KAI5068968.1"/>
    <property type="molecule type" value="Genomic_DNA"/>
</dbReference>
<evidence type="ECO:0000313" key="1">
    <source>
        <dbReference type="EMBL" id="KAI5068968.1"/>
    </source>
</evidence>
<proteinExistence type="predicted"/>
<comment type="caution">
    <text evidence="1">The sequence shown here is derived from an EMBL/GenBank/DDBJ whole genome shotgun (WGS) entry which is preliminary data.</text>
</comment>
<protein>
    <submittedName>
        <fullName evidence="1">Uncharacterized protein</fullName>
    </submittedName>
</protein>
<dbReference type="Proteomes" id="UP000886520">
    <property type="component" value="Chromosome 15"/>
</dbReference>
<dbReference type="AlphaFoldDB" id="A0A9D4UJC5"/>
<keyword evidence="2" id="KW-1185">Reference proteome</keyword>
<name>A0A9D4UJC5_ADICA</name>
<reference evidence="1" key="1">
    <citation type="submission" date="2021-01" db="EMBL/GenBank/DDBJ databases">
        <title>Adiantum capillus-veneris genome.</title>
        <authorList>
            <person name="Fang Y."/>
            <person name="Liao Q."/>
        </authorList>
    </citation>
    <scope>NUCLEOTIDE SEQUENCE</scope>
    <source>
        <strain evidence="1">H3</strain>
        <tissue evidence="1">Leaf</tissue>
    </source>
</reference>
<evidence type="ECO:0000313" key="2">
    <source>
        <dbReference type="Proteomes" id="UP000886520"/>
    </source>
</evidence>
<sequence>MPASCSLACVSSKPRVLPWLPTRFTSFLAPSLSVSPSLFPSAGSCQLSGVAASYQLTLSTHNFTNALACNGKASLSPMQRIGLGRAMAEGLLKKGVLLGNALVDMPHEHGCNMPNRRPHEHGFNTSGWEGHLKLVAHLGILVQLLHVSNEDIYITIFMRPRSFLLLWMLVIEDNDLLKILVVHPIMPTKEAELCTCVPQTQRILPRCAAQYRATSAHHLIHRWPQQQCQMGVRCL</sequence>